<gene>
    <name evidence="3" type="ORF">CryarDRAFT_2468</name>
</gene>
<feature type="transmembrane region" description="Helical" evidence="2">
    <location>
        <begin position="48"/>
        <end position="71"/>
    </location>
</feature>
<feature type="compositionally biased region" description="Low complexity" evidence="1">
    <location>
        <begin position="244"/>
        <end position="255"/>
    </location>
</feature>
<feature type="compositionally biased region" description="Low complexity" evidence="1">
    <location>
        <begin position="126"/>
        <end position="135"/>
    </location>
</feature>
<proteinExistence type="predicted"/>
<evidence type="ECO:0000256" key="1">
    <source>
        <dbReference type="SAM" id="MobiDB-lite"/>
    </source>
</evidence>
<feature type="compositionally biased region" description="Low complexity" evidence="1">
    <location>
        <begin position="216"/>
        <end position="231"/>
    </location>
</feature>
<feature type="transmembrane region" description="Helical" evidence="2">
    <location>
        <begin position="6"/>
        <end position="27"/>
    </location>
</feature>
<dbReference type="OrthoDB" id="10013466at2"/>
<evidence type="ECO:0000313" key="3">
    <source>
        <dbReference type="EMBL" id="EXG81357.1"/>
    </source>
</evidence>
<accession>A0A010ZVX3</accession>
<feature type="region of interest" description="Disordered" evidence="1">
    <location>
        <begin position="325"/>
        <end position="344"/>
    </location>
</feature>
<reference evidence="3 4" key="1">
    <citation type="submission" date="2013-07" db="EMBL/GenBank/DDBJ databases">
        <authorList>
            <consortium name="DOE Joint Genome Institute"/>
            <person name="Eisen J."/>
            <person name="Huntemann M."/>
            <person name="Han J."/>
            <person name="Chen A."/>
            <person name="Kyrpides N."/>
            <person name="Mavromatis K."/>
            <person name="Markowitz V."/>
            <person name="Palaniappan K."/>
            <person name="Ivanova N."/>
            <person name="Schaumberg A."/>
            <person name="Pati A."/>
            <person name="Liolios K."/>
            <person name="Nordberg H.P."/>
            <person name="Cantor M.N."/>
            <person name="Hua S.X."/>
            <person name="Woyke T."/>
        </authorList>
    </citation>
    <scope>NUCLEOTIDE SEQUENCE [LARGE SCALE GENOMIC DNA]</scope>
    <source>
        <strain evidence="3 4">DSM 44712</strain>
    </source>
</reference>
<keyword evidence="2" id="KW-0812">Transmembrane</keyword>
<feature type="compositionally biased region" description="Low complexity" evidence="1">
    <location>
        <begin position="195"/>
        <end position="207"/>
    </location>
</feature>
<name>A0A010ZVX3_9ACTN</name>
<keyword evidence="4" id="KW-1185">Reference proteome</keyword>
<feature type="compositionally biased region" description="Pro residues" evidence="1">
    <location>
        <begin position="164"/>
        <end position="188"/>
    </location>
</feature>
<feature type="transmembrane region" description="Helical" evidence="2">
    <location>
        <begin position="77"/>
        <end position="101"/>
    </location>
</feature>
<feature type="region of interest" description="Disordered" evidence="1">
    <location>
        <begin position="115"/>
        <end position="266"/>
    </location>
</feature>
<keyword evidence="2" id="KW-0472">Membrane</keyword>
<dbReference type="AlphaFoldDB" id="A0A010ZVX3"/>
<dbReference type="EMBL" id="JFBT01000001">
    <property type="protein sequence ID" value="EXG81357.1"/>
    <property type="molecule type" value="Genomic_DNA"/>
</dbReference>
<protein>
    <submittedName>
        <fullName evidence="3">Uncharacterized protein</fullName>
    </submittedName>
</protein>
<sequence>MDRTTLVAAVALGLGLLLAGGGSVILAHARAAVRADRPQRGSITQFPAALSALLGFLLTSVSGAVLCWRLVPERGGTAVWAAIVAGVILFALVGAGFARVADRVEERRLLKVPDEVHRPISPPPRRAALTAAAPATEERARPAALPRPRPPAESTALGYATPLVPVPPRTPVPDAPPPAIAAPEPPAPDRTAPGPDHAAPHIPAQHDPAPDPAPRAPENASTPPETTAPTSDDPRVGYPTDFSTPTGTAGDPAPTVEAAEMTSGDPRWGDLDAGWMYHDESDDWFLAVGMVGGSCTLLGLPSFALIDPDGPEAPVGELTRAGAAELTVLPDDPDTPLTDENSVN</sequence>
<keyword evidence="2" id="KW-1133">Transmembrane helix</keyword>
<feature type="compositionally biased region" description="Low complexity" evidence="1">
    <location>
        <begin position="326"/>
        <end position="344"/>
    </location>
</feature>
<dbReference type="HOGENOM" id="CLU_972899_0_0_11"/>
<comment type="caution">
    <text evidence="3">The sequence shown here is derived from an EMBL/GenBank/DDBJ whole genome shotgun (WGS) entry which is preliminary data.</text>
</comment>
<evidence type="ECO:0000313" key="4">
    <source>
        <dbReference type="Proteomes" id="UP000021053"/>
    </source>
</evidence>
<evidence type="ECO:0000256" key="2">
    <source>
        <dbReference type="SAM" id="Phobius"/>
    </source>
</evidence>
<feature type="transmembrane region" description="Helical" evidence="2">
    <location>
        <begin position="284"/>
        <end position="306"/>
    </location>
</feature>
<dbReference type="Proteomes" id="UP000021053">
    <property type="component" value="Unassembled WGS sequence"/>
</dbReference>
<organism evidence="3 4">
    <name type="scientific">Cryptosporangium arvum DSM 44712</name>
    <dbReference type="NCBI Taxonomy" id="927661"/>
    <lineage>
        <taxon>Bacteria</taxon>
        <taxon>Bacillati</taxon>
        <taxon>Actinomycetota</taxon>
        <taxon>Actinomycetes</taxon>
        <taxon>Cryptosporangiales</taxon>
        <taxon>Cryptosporangiaceae</taxon>
        <taxon>Cryptosporangium</taxon>
    </lineage>
</organism>
<dbReference type="RefSeq" id="WP_157017602.1">
    <property type="nucleotide sequence ID" value="NZ_KK073874.1"/>
</dbReference>